<evidence type="ECO:0000313" key="2">
    <source>
        <dbReference type="Proteomes" id="UP000191672"/>
    </source>
</evidence>
<reference evidence="2" key="1">
    <citation type="journal article" date="2017" name="Nat. Microbiol.">
        <title>Global analysis of biosynthetic gene clusters reveals vast potential of secondary metabolite production in Penicillium species.</title>
        <authorList>
            <person name="Nielsen J.C."/>
            <person name="Grijseels S."/>
            <person name="Prigent S."/>
            <person name="Ji B."/>
            <person name="Dainat J."/>
            <person name="Nielsen K.F."/>
            <person name="Frisvad J.C."/>
            <person name="Workman M."/>
            <person name="Nielsen J."/>
        </authorList>
    </citation>
    <scope>NUCLEOTIDE SEQUENCE [LARGE SCALE GENOMIC DNA]</scope>
    <source>
        <strain evidence="2">IBT 31811</strain>
    </source>
</reference>
<protein>
    <submittedName>
        <fullName evidence="1">Uncharacterized protein</fullName>
    </submittedName>
</protein>
<dbReference type="AlphaFoldDB" id="A0A1V6QE37"/>
<keyword evidence="2" id="KW-1185">Reference proteome</keyword>
<sequence length="155" mass="18116">MSPITEESLNFVNHMENVPAPYHHAQMAYSRDGLSCAMIAWMLDIDTRATTKKREFQRTYQKLCLRIKHLEGESTIHLPRSQVEANFMDNAPFPITAPIDHETELNNTVPDAQTFERKLHQFEMLRYMERFDLEAWKDVEATPRGSKLSIKSRSF</sequence>
<organism evidence="1 2">
    <name type="scientific">Penicillium antarcticum</name>
    <dbReference type="NCBI Taxonomy" id="416450"/>
    <lineage>
        <taxon>Eukaryota</taxon>
        <taxon>Fungi</taxon>
        <taxon>Dikarya</taxon>
        <taxon>Ascomycota</taxon>
        <taxon>Pezizomycotina</taxon>
        <taxon>Eurotiomycetes</taxon>
        <taxon>Eurotiomycetidae</taxon>
        <taxon>Eurotiales</taxon>
        <taxon>Aspergillaceae</taxon>
        <taxon>Penicillium</taxon>
    </lineage>
</organism>
<name>A0A1V6QE37_9EURO</name>
<dbReference type="Proteomes" id="UP000191672">
    <property type="component" value="Unassembled WGS sequence"/>
</dbReference>
<comment type="caution">
    <text evidence="1">The sequence shown here is derived from an EMBL/GenBank/DDBJ whole genome shotgun (WGS) entry which is preliminary data.</text>
</comment>
<dbReference type="EMBL" id="MDYN01000005">
    <property type="protein sequence ID" value="OQD87488.1"/>
    <property type="molecule type" value="Genomic_DNA"/>
</dbReference>
<accession>A0A1V6QE37</accession>
<proteinExistence type="predicted"/>
<gene>
    <name evidence="1" type="ORF">PENANT_c005G11151</name>
</gene>
<evidence type="ECO:0000313" key="1">
    <source>
        <dbReference type="EMBL" id="OQD87488.1"/>
    </source>
</evidence>